<feature type="transmembrane region" description="Helical" evidence="6">
    <location>
        <begin position="263"/>
        <end position="289"/>
    </location>
</feature>
<name>A0A0F9GA36_9ZZZZ</name>
<evidence type="ECO:0000256" key="6">
    <source>
        <dbReference type="SAM" id="Phobius"/>
    </source>
</evidence>
<keyword evidence="3 6" id="KW-0812">Transmembrane</keyword>
<protein>
    <recommendedName>
        <fullName evidence="7">ABC3 transporter permease C-terminal domain-containing protein</fullName>
    </recommendedName>
</protein>
<dbReference type="PANTHER" id="PTHR30287">
    <property type="entry name" value="MEMBRANE COMPONENT OF PREDICTED ABC SUPERFAMILY METABOLITE UPTAKE TRANSPORTER"/>
    <property type="match status" value="1"/>
</dbReference>
<sequence>MVSVLDRKLRRDLRASAVLLLAITSIIAVGVACLVSMGSAYNNLDEARRRYYVQCRMADFSIELKKVPLAELASLAAMPGVTEIRPRIQFFATVDLPHVVKPLNGLVLSLPDRPKPIINDIVLKQGGYFTDTRENEVIVNEAFALEHGLHPGQWIRLVLNNRRQELFIVGTAISSEFVYLLGPGAIMPDPESFGVFYLKQGYAEDVFDFNGAANQVIGRLAPELRDRPGVLLRQAEDLLAPYGVFSTTPLADQASNKYVTLEIAGLASFATVMPCIFLAVAALVLNVLLSRMADQQRTIIGTLKALGYSKVQVFMHFLKMGLSVGIAGGLLGCGLGYLFAEGLTITYRQYFEFPELNNHFYPGLHTAGLSVSVVCAVIGSLRGTWSVLKLSPAEAMRPKPPKQGGAVLLERVTWFWRRLSSSWRMVLRGVIRSRLRTAAGVFAAAMGAGVLVSGFMMADAIVYLVDFQFKWILRSDVDLTFKDEQGEDALLEAARLPGVDRAEPRLNVGCTFINGPHRKKGGITGLAPGAQLTVPRDRQGRAIRVPTAGLAMSRKLAEILHLQRGDVVDFKPVKG</sequence>
<accession>A0A0F9GA36</accession>
<feature type="transmembrane region" description="Helical" evidence="6">
    <location>
        <begin position="166"/>
        <end position="186"/>
    </location>
</feature>
<evidence type="ECO:0000259" key="7">
    <source>
        <dbReference type="Pfam" id="PF02687"/>
    </source>
</evidence>
<feature type="non-terminal residue" evidence="8">
    <location>
        <position position="575"/>
    </location>
</feature>
<keyword evidence="5 6" id="KW-0472">Membrane</keyword>
<dbReference type="AlphaFoldDB" id="A0A0F9GA36"/>
<feature type="transmembrane region" description="Helical" evidence="6">
    <location>
        <begin position="15"/>
        <end position="41"/>
    </location>
</feature>
<comment type="caution">
    <text evidence="8">The sequence shown here is derived from an EMBL/GenBank/DDBJ whole genome shotgun (WGS) entry which is preliminary data.</text>
</comment>
<dbReference type="Pfam" id="PF02687">
    <property type="entry name" value="FtsX"/>
    <property type="match status" value="1"/>
</dbReference>
<organism evidence="8">
    <name type="scientific">marine sediment metagenome</name>
    <dbReference type="NCBI Taxonomy" id="412755"/>
    <lineage>
        <taxon>unclassified sequences</taxon>
        <taxon>metagenomes</taxon>
        <taxon>ecological metagenomes</taxon>
    </lineage>
</organism>
<comment type="subcellular location">
    <subcellularLocation>
        <location evidence="1">Cell membrane</location>
        <topology evidence="1">Multi-pass membrane protein</topology>
    </subcellularLocation>
</comment>
<feature type="transmembrane region" description="Helical" evidence="6">
    <location>
        <begin position="320"/>
        <end position="340"/>
    </location>
</feature>
<reference evidence="8" key="1">
    <citation type="journal article" date="2015" name="Nature">
        <title>Complex archaea that bridge the gap between prokaryotes and eukaryotes.</title>
        <authorList>
            <person name="Spang A."/>
            <person name="Saw J.H."/>
            <person name="Jorgensen S.L."/>
            <person name="Zaremba-Niedzwiedzka K."/>
            <person name="Martijn J."/>
            <person name="Lind A.E."/>
            <person name="van Eijk R."/>
            <person name="Schleper C."/>
            <person name="Guy L."/>
            <person name="Ettema T.J."/>
        </authorList>
    </citation>
    <scope>NUCLEOTIDE SEQUENCE</scope>
</reference>
<evidence type="ECO:0000256" key="1">
    <source>
        <dbReference type="ARBA" id="ARBA00004651"/>
    </source>
</evidence>
<dbReference type="GO" id="GO:0005886">
    <property type="term" value="C:plasma membrane"/>
    <property type="evidence" value="ECO:0007669"/>
    <property type="project" value="UniProtKB-SubCell"/>
</dbReference>
<evidence type="ECO:0000256" key="4">
    <source>
        <dbReference type="ARBA" id="ARBA00022989"/>
    </source>
</evidence>
<evidence type="ECO:0000256" key="2">
    <source>
        <dbReference type="ARBA" id="ARBA00022475"/>
    </source>
</evidence>
<evidence type="ECO:0000256" key="3">
    <source>
        <dbReference type="ARBA" id="ARBA00022692"/>
    </source>
</evidence>
<keyword evidence="2" id="KW-1003">Cell membrane</keyword>
<proteinExistence type="predicted"/>
<feature type="transmembrane region" description="Helical" evidence="6">
    <location>
        <begin position="438"/>
        <end position="465"/>
    </location>
</feature>
<dbReference type="InterPro" id="IPR003838">
    <property type="entry name" value="ABC3_permease_C"/>
</dbReference>
<keyword evidence="4 6" id="KW-1133">Transmembrane helix</keyword>
<evidence type="ECO:0000256" key="5">
    <source>
        <dbReference type="ARBA" id="ARBA00023136"/>
    </source>
</evidence>
<dbReference type="InterPro" id="IPR038766">
    <property type="entry name" value="Membrane_comp_ABC_pdt"/>
</dbReference>
<feature type="domain" description="ABC3 transporter permease C-terminal" evidence="7">
    <location>
        <begin position="272"/>
        <end position="392"/>
    </location>
</feature>
<dbReference type="PANTHER" id="PTHR30287:SF1">
    <property type="entry name" value="INNER MEMBRANE PROTEIN"/>
    <property type="match status" value="1"/>
</dbReference>
<dbReference type="EMBL" id="LAZR01027227">
    <property type="protein sequence ID" value="KKL66375.1"/>
    <property type="molecule type" value="Genomic_DNA"/>
</dbReference>
<gene>
    <name evidence="8" type="ORF">LCGC14_2145610</name>
</gene>
<evidence type="ECO:0000313" key="8">
    <source>
        <dbReference type="EMBL" id="KKL66375.1"/>
    </source>
</evidence>
<feature type="transmembrane region" description="Helical" evidence="6">
    <location>
        <begin position="360"/>
        <end position="381"/>
    </location>
</feature>
<dbReference type="PROSITE" id="PS51257">
    <property type="entry name" value="PROKAR_LIPOPROTEIN"/>
    <property type="match status" value="1"/>
</dbReference>